<keyword evidence="11" id="KW-1185">Reference proteome</keyword>
<dbReference type="AlphaFoldDB" id="A0A4R1HNN3"/>
<comment type="caution">
    <text evidence="10">The sequence shown here is derived from an EMBL/GenBank/DDBJ whole genome shotgun (WGS) entry which is preliminary data.</text>
</comment>
<feature type="transmembrane region" description="Helical" evidence="8">
    <location>
        <begin position="313"/>
        <end position="331"/>
    </location>
</feature>
<feature type="transmembrane region" description="Helical" evidence="8">
    <location>
        <begin position="17"/>
        <end position="38"/>
    </location>
</feature>
<feature type="transmembrane region" description="Helical" evidence="8">
    <location>
        <begin position="207"/>
        <end position="227"/>
    </location>
</feature>
<keyword evidence="4 8" id="KW-0812">Transmembrane</keyword>
<dbReference type="InterPro" id="IPR005829">
    <property type="entry name" value="Sugar_transporter_CS"/>
</dbReference>
<reference evidence="10 11" key="1">
    <citation type="submission" date="2019-03" db="EMBL/GenBank/DDBJ databases">
        <title>Sequencing the genomes of 1000 actinobacteria strains.</title>
        <authorList>
            <person name="Klenk H.-P."/>
        </authorList>
    </citation>
    <scope>NUCLEOTIDE SEQUENCE [LARGE SCALE GENOMIC DNA]</scope>
    <source>
        <strain evidence="10 11">DSM 44969</strain>
    </source>
</reference>
<protein>
    <submittedName>
        <fullName evidence="10">EmrB/QacA subfamily drug resistance transporter</fullName>
    </submittedName>
</protein>
<proteinExistence type="predicted"/>
<comment type="subcellular location">
    <subcellularLocation>
        <location evidence="1">Cell membrane</location>
        <topology evidence="1">Multi-pass membrane protein</topology>
    </subcellularLocation>
</comment>
<feature type="domain" description="Major facilitator superfamily (MFS) profile" evidence="9">
    <location>
        <begin position="20"/>
        <end position="470"/>
    </location>
</feature>
<feature type="transmembrane region" description="Helical" evidence="8">
    <location>
        <begin position="239"/>
        <end position="256"/>
    </location>
</feature>
<evidence type="ECO:0000256" key="3">
    <source>
        <dbReference type="ARBA" id="ARBA00022475"/>
    </source>
</evidence>
<dbReference type="OrthoDB" id="4325372at2"/>
<dbReference type="InterPro" id="IPR020846">
    <property type="entry name" value="MFS_dom"/>
</dbReference>
<evidence type="ECO:0000313" key="11">
    <source>
        <dbReference type="Proteomes" id="UP000295560"/>
    </source>
</evidence>
<dbReference type="PANTHER" id="PTHR42718:SF46">
    <property type="entry name" value="BLR6921 PROTEIN"/>
    <property type="match status" value="1"/>
</dbReference>
<name>A0A4R1HNN3_PSEEN</name>
<dbReference type="Proteomes" id="UP000295560">
    <property type="component" value="Unassembled WGS sequence"/>
</dbReference>
<keyword evidence="3" id="KW-1003">Cell membrane</keyword>
<feature type="transmembrane region" description="Helical" evidence="8">
    <location>
        <begin position="414"/>
        <end position="431"/>
    </location>
</feature>
<feature type="transmembrane region" description="Helical" evidence="8">
    <location>
        <begin position="86"/>
        <end position="105"/>
    </location>
</feature>
<dbReference type="PROSITE" id="PS50850">
    <property type="entry name" value="MFS"/>
    <property type="match status" value="1"/>
</dbReference>
<dbReference type="Pfam" id="PF07690">
    <property type="entry name" value="MFS_1"/>
    <property type="match status" value="1"/>
</dbReference>
<evidence type="ECO:0000256" key="2">
    <source>
        <dbReference type="ARBA" id="ARBA00022448"/>
    </source>
</evidence>
<dbReference type="PRINTS" id="PR01036">
    <property type="entry name" value="TCRTETB"/>
</dbReference>
<dbReference type="PROSITE" id="PS00216">
    <property type="entry name" value="SUGAR_TRANSPORT_1"/>
    <property type="match status" value="1"/>
</dbReference>
<feature type="region of interest" description="Disordered" evidence="7">
    <location>
        <begin position="470"/>
        <end position="492"/>
    </location>
</feature>
<dbReference type="NCBIfam" id="TIGR00711">
    <property type="entry name" value="efflux_EmrB"/>
    <property type="match status" value="1"/>
</dbReference>
<dbReference type="InterPro" id="IPR036259">
    <property type="entry name" value="MFS_trans_sf"/>
</dbReference>
<dbReference type="CDD" id="cd17321">
    <property type="entry name" value="MFS_MMR_MDR_like"/>
    <property type="match status" value="1"/>
</dbReference>
<evidence type="ECO:0000313" key="10">
    <source>
        <dbReference type="EMBL" id="TCK22215.1"/>
    </source>
</evidence>
<feature type="transmembrane region" description="Helical" evidence="8">
    <location>
        <begin position="277"/>
        <end position="301"/>
    </location>
</feature>
<dbReference type="GO" id="GO:0022857">
    <property type="term" value="F:transmembrane transporter activity"/>
    <property type="evidence" value="ECO:0007669"/>
    <property type="project" value="InterPro"/>
</dbReference>
<feature type="transmembrane region" description="Helical" evidence="8">
    <location>
        <begin position="370"/>
        <end position="393"/>
    </location>
</feature>
<dbReference type="PANTHER" id="PTHR42718">
    <property type="entry name" value="MAJOR FACILITATOR SUPERFAMILY MULTIDRUG TRANSPORTER MFSC"/>
    <property type="match status" value="1"/>
</dbReference>
<feature type="transmembrane region" description="Helical" evidence="8">
    <location>
        <begin position="111"/>
        <end position="134"/>
    </location>
</feature>
<dbReference type="Gene3D" id="1.20.1250.20">
    <property type="entry name" value="MFS general substrate transporter like domains"/>
    <property type="match status" value="1"/>
</dbReference>
<feature type="transmembrane region" description="Helical" evidence="8">
    <location>
        <begin position="443"/>
        <end position="465"/>
    </location>
</feature>
<feature type="transmembrane region" description="Helical" evidence="8">
    <location>
        <begin position="146"/>
        <end position="167"/>
    </location>
</feature>
<organism evidence="10 11">
    <name type="scientific">Pseudonocardia endophytica</name>
    <dbReference type="NCBI Taxonomy" id="401976"/>
    <lineage>
        <taxon>Bacteria</taxon>
        <taxon>Bacillati</taxon>
        <taxon>Actinomycetota</taxon>
        <taxon>Actinomycetes</taxon>
        <taxon>Pseudonocardiales</taxon>
        <taxon>Pseudonocardiaceae</taxon>
        <taxon>Pseudonocardia</taxon>
    </lineage>
</organism>
<feature type="transmembrane region" description="Helical" evidence="8">
    <location>
        <begin position="343"/>
        <end position="364"/>
    </location>
</feature>
<evidence type="ECO:0000259" key="9">
    <source>
        <dbReference type="PROSITE" id="PS50850"/>
    </source>
</evidence>
<dbReference type="InterPro" id="IPR011701">
    <property type="entry name" value="MFS"/>
</dbReference>
<accession>A0A4R1HNN3</accession>
<evidence type="ECO:0000256" key="8">
    <source>
        <dbReference type="SAM" id="Phobius"/>
    </source>
</evidence>
<keyword evidence="2" id="KW-0813">Transport</keyword>
<dbReference type="EMBL" id="SMFZ01000002">
    <property type="protein sequence ID" value="TCK22215.1"/>
    <property type="molecule type" value="Genomic_DNA"/>
</dbReference>
<feature type="transmembrane region" description="Helical" evidence="8">
    <location>
        <begin position="173"/>
        <end position="195"/>
    </location>
</feature>
<evidence type="ECO:0000256" key="7">
    <source>
        <dbReference type="SAM" id="MobiDB-lite"/>
    </source>
</evidence>
<dbReference type="SUPFAM" id="SSF103473">
    <property type="entry name" value="MFS general substrate transporter"/>
    <property type="match status" value="1"/>
</dbReference>
<evidence type="ECO:0000256" key="6">
    <source>
        <dbReference type="ARBA" id="ARBA00023136"/>
    </source>
</evidence>
<evidence type="ECO:0000256" key="4">
    <source>
        <dbReference type="ARBA" id="ARBA00022692"/>
    </source>
</evidence>
<feature type="transmembrane region" description="Helical" evidence="8">
    <location>
        <begin position="58"/>
        <end position="74"/>
    </location>
</feature>
<keyword evidence="6 8" id="KW-0472">Membrane</keyword>
<sequence>MSTDSAETRGTNAPSRLGLVLAVCCAGQFLVVLDASVVNVALPSIKEALGLEPSSLQWVINAYTIVFAGFLLLGGRLADLFGRRRVLLGGIALFSVASLAGGLAFGPTSLLLARGFQGLGAAVMAPATLTVIFTSFTDAKERARAFGMWSAVAAAGGAVGVLIGGAITQWLSWRWILLVNVPVGALLFGLALYAVRESRREDANRRIDTLGSVAITGGLMALVYGAVQALEKGWGSPEVLTVLGVGVVLLAFFVVNEAKLASNPLVPLSIFRNRSVTAGNIVAFSSSAALWGTFYLFTLLLQLVLRYGPMETGLAYLPLSLGIFFAARQIAKHVPSIGARPVLVTGLALSAAGLLWLGFTGAGASFWADLFVPTLILGIGQGLVSASVTVASTTGVSYAEAGLVSGLLNTSRQVGGAVGLAVLAVIAQSQAGGSTDPGVLADGYGLAFLVSAAFPVLGIVAALMVPAPERPAETAGASKETPQAGTKQEVDA</sequence>
<dbReference type="GO" id="GO:0005886">
    <property type="term" value="C:plasma membrane"/>
    <property type="evidence" value="ECO:0007669"/>
    <property type="project" value="UniProtKB-SubCell"/>
</dbReference>
<evidence type="ECO:0000256" key="1">
    <source>
        <dbReference type="ARBA" id="ARBA00004651"/>
    </source>
</evidence>
<evidence type="ECO:0000256" key="5">
    <source>
        <dbReference type="ARBA" id="ARBA00022989"/>
    </source>
</evidence>
<dbReference type="Gene3D" id="1.20.1720.10">
    <property type="entry name" value="Multidrug resistance protein D"/>
    <property type="match status" value="1"/>
</dbReference>
<keyword evidence="5 8" id="KW-1133">Transmembrane helix</keyword>
<dbReference type="RefSeq" id="WP_132430907.1">
    <property type="nucleotide sequence ID" value="NZ_SMFZ01000002.1"/>
</dbReference>
<dbReference type="InterPro" id="IPR004638">
    <property type="entry name" value="EmrB-like"/>
</dbReference>
<gene>
    <name evidence="10" type="ORF">EV378_6215</name>
</gene>